<keyword evidence="5 7" id="KW-1133">Transmembrane helix</keyword>
<reference evidence="9 10" key="1">
    <citation type="submission" date="2020-01" db="EMBL/GenBank/DDBJ databases">
        <title>Paenibacillus soybeanensis sp. nov. isolated from the nodules of soybean (Glycine max(L.) Merr).</title>
        <authorList>
            <person name="Wang H."/>
        </authorList>
    </citation>
    <scope>NUCLEOTIDE SEQUENCE [LARGE SCALE GENOMIC DNA]</scope>
    <source>
        <strain evidence="9 10">T1</strain>
    </source>
</reference>
<feature type="transmembrane region" description="Helical" evidence="7">
    <location>
        <begin position="130"/>
        <end position="149"/>
    </location>
</feature>
<proteinExistence type="inferred from homology"/>
<evidence type="ECO:0000256" key="4">
    <source>
        <dbReference type="ARBA" id="ARBA00022692"/>
    </source>
</evidence>
<keyword evidence="3" id="KW-1003">Cell membrane</keyword>
<feature type="transmembrane region" description="Helical" evidence="7">
    <location>
        <begin position="98"/>
        <end position="118"/>
    </location>
</feature>
<keyword evidence="2 7" id="KW-0813">Transport</keyword>
<dbReference type="CDD" id="cd06261">
    <property type="entry name" value="TM_PBP2"/>
    <property type="match status" value="1"/>
</dbReference>
<evidence type="ECO:0000259" key="8">
    <source>
        <dbReference type="PROSITE" id="PS50928"/>
    </source>
</evidence>
<feature type="transmembrane region" description="Helical" evidence="7">
    <location>
        <begin position="223"/>
        <end position="248"/>
    </location>
</feature>
<protein>
    <submittedName>
        <fullName evidence="9">ABC transporter permease subunit</fullName>
    </submittedName>
</protein>
<evidence type="ECO:0000256" key="6">
    <source>
        <dbReference type="ARBA" id="ARBA00023136"/>
    </source>
</evidence>
<gene>
    <name evidence="9" type="ORF">GT019_11060</name>
</gene>
<evidence type="ECO:0000256" key="1">
    <source>
        <dbReference type="ARBA" id="ARBA00004651"/>
    </source>
</evidence>
<dbReference type="RefSeq" id="WP_161743206.1">
    <property type="nucleotide sequence ID" value="NZ_JAAAMV010000006.1"/>
</dbReference>
<keyword evidence="10" id="KW-1185">Reference proteome</keyword>
<organism evidence="9 10">
    <name type="scientific">Paenibacillus glycinis</name>
    <dbReference type="NCBI Taxonomy" id="2697035"/>
    <lineage>
        <taxon>Bacteria</taxon>
        <taxon>Bacillati</taxon>
        <taxon>Bacillota</taxon>
        <taxon>Bacilli</taxon>
        <taxon>Bacillales</taxon>
        <taxon>Paenibacillaceae</taxon>
        <taxon>Paenibacillus</taxon>
    </lineage>
</organism>
<comment type="subcellular location">
    <subcellularLocation>
        <location evidence="1 7">Cell membrane</location>
        <topology evidence="1 7">Multi-pass membrane protein</topology>
    </subcellularLocation>
</comment>
<dbReference type="Gene3D" id="1.10.3720.10">
    <property type="entry name" value="MetI-like"/>
    <property type="match status" value="1"/>
</dbReference>
<feature type="transmembrane region" description="Helical" evidence="7">
    <location>
        <begin position="281"/>
        <end position="303"/>
    </location>
</feature>
<sequence>MNSTEAGLAVRRTDSQTRRARRMLPSLWKETAVGYLFIAPSLLLFAAFLFYPLLKSVYLSFYLTDPRGRVAEFVGLDNFTALFRSEAFWNSLLVTLKFTALTVPTGLLASLLLAALTYGKLRGMRAFRFVFSLPVALSVSTASVIWMMLYHPTTGTLNYFLTKLGLTPVQWLTDPAWALVSISIMTVWMNSGFQYIVLLSGLQGIADDIFDSARIDGSGPFRTFFQIIVPLVSPTVFFLSVVSVMNAFQSFGQMNILTKGGPAGSTEVFVYSIYKEAFVNYQFGTGSALSLVLFAMIMLLTLLQFRFERKVHYH</sequence>
<feature type="transmembrane region" description="Helical" evidence="7">
    <location>
        <begin position="176"/>
        <end position="202"/>
    </location>
</feature>
<evidence type="ECO:0000313" key="10">
    <source>
        <dbReference type="Proteomes" id="UP000665561"/>
    </source>
</evidence>
<comment type="similarity">
    <text evidence="7">Belongs to the binding-protein-dependent transport system permease family.</text>
</comment>
<accession>A0ABW9XP43</accession>
<feature type="transmembrane region" description="Helical" evidence="7">
    <location>
        <begin position="32"/>
        <end position="54"/>
    </location>
</feature>
<keyword evidence="6 7" id="KW-0472">Membrane</keyword>
<evidence type="ECO:0000256" key="3">
    <source>
        <dbReference type="ARBA" id="ARBA00022475"/>
    </source>
</evidence>
<dbReference type="Proteomes" id="UP000665561">
    <property type="component" value="Unassembled WGS sequence"/>
</dbReference>
<dbReference type="EMBL" id="JAAAMV010000006">
    <property type="protein sequence ID" value="NBD24409.1"/>
    <property type="molecule type" value="Genomic_DNA"/>
</dbReference>
<dbReference type="PANTHER" id="PTHR30193">
    <property type="entry name" value="ABC TRANSPORTER PERMEASE PROTEIN"/>
    <property type="match status" value="1"/>
</dbReference>
<evidence type="ECO:0000256" key="7">
    <source>
        <dbReference type="RuleBase" id="RU363032"/>
    </source>
</evidence>
<dbReference type="InterPro" id="IPR000515">
    <property type="entry name" value="MetI-like"/>
</dbReference>
<evidence type="ECO:0000313" key="9">
    <source>
        <dbReference type="EMBL" id="NBD24409.1"/>
    </source>
</evidence>
<dbReference type="SUPFAM" id="SSF161098">
    <property type="entry name" value="MetI-like"/>
    <property type="match status" value="1"/>
</dbReference>
<keyword evidence="4 7" id="KW-0812">Transmembrane</keyword>
<feature type="domain" description="ABC transmembrane type-1" evidence="8">
    <location>
        <begin position="88"/>
        <end position="304"/>
    </location>
</feature>
<dbReference type="PANTHER" id="PTHR30193:SF37">
    <property type="entry name" value="INNER MEMBRANE ABC TRANSPORTER PERMEASE PROTEIN YCJO"/>
    <property type="match status" value="1"/>
</dbReference>
<evidence type="ECO:0000256" key="2">
    <source>
        <dbReference type="ARBA" id="ARBA00022448"/>
    </source>
</evidence>
<dbReference type="InterPro" id="IPR051393">
    <property type="entry name" value="ABC_transporter_permease"/>
</dbReference>
<dbReference type="InterPro" id="IPR035906">
    <property type="entry name" value="MetI-like_sf"/>
</dbReference>
<evidence type="ECO:0000256" key="5">
    <source>
        <dbReference type="ARBA" id="ARBA00022989"/>
    </source>
</evidence>
<comment type="caution">
    <text evidence="9">The sequence shown here is derived from an EMBL/GenBank/DDBJ whole genome shotgun (WGS) entry which is preliminary data.</text>
</comment>
<dbReference type="Pfam" id="PF00528">
    <property type="entry name" value="BPD_transp_1"/>
    <property type="match status" value="1"/>
</dbReference>
<name>A0ABW9XP43_9BACL</name>
<dbReference type="PROSITE" id="PS50928">
    <property type="entry name" value="ABC_TM1"/>
    <property type="match status" value="1"/>
</dbReference>